<accession>A0AAP4BPY9</accession>
<evidence type="ECO:0000313" key="2">
    <source>
        <dbReference type="EMBL" id="MDK4290561.1"/>
    </source>
</evidence>
<feature type="transmembrane region" description="Helical" evidence="1">
    <location>
        <begin position="78"/>
        <end position="97"/>
    </location>
</feature>
<dbReference type="RefSeq" id="WP_064833748.1">
    <property type="nucleotide sequence ID" value="NZ_CP100362.1"/>
</dbReference>
<reference evidence="3 5" key="1">
    <citation type="submission" date="2023-05" db="EMBL/GenBank/DDBJ databases">
        <title>Metabolic capabilities are highly conserved among human nasal-associated Corynebacterium species in pangenomic analyses.</title>
        <authorList>
            <person name="Tran T.H."/>
            <person name="Roberts A.Q."/>
            <person name="Escapa I.F."/>
            <person name="Gao W."/>
            <person name="Conlan S."/>
            <person name="Kong H."/>
            <person name="Segre J.A."/>
            <person name="Kelly M.S."/>
            <person name="Lemon K.P."/>
        </authorList>
    </citation>
    <scope>NUCLEOTIDE SEQUENCE</scope>
    <source>
        <strain evidence="3">KPL2773</strain>
        <strain evidence="2 5">KPL3772</strain>
    </source>
</reference>
<feature type="transmembrane region" description="Helical" evidence="1">
    <location>
        <begin position="43"/>
        <end position="66"/>
    </location>
</feature>
<dbReference type="EMBL" id="JASNVH010000001">
    <property type="protein sequence ID" value="MDK4306095.1"/>
    <property type="molecule type" value="Genomic_DNA"/>
</dbReference>
<keyword evidence="1" id="KW-1133">Transmembrane helix</keyword>
<evidence type="ECO:0000313" key="4">
    <source>
        <dbReference type="Proteomes" id="UP001224412"/>
    </source>
</evidence>
<keyword evidence="5" id="KW-1185">Reference proteome</keyword>
<comment type="caution">
    <text evidence="3">The sequence shown here is derived from an EMBL/GenBank/DDBJ whole genome shotgun (WGS) entry which is preliminary data.</text>
</comment>
<proteinExistence type="predicted"/>
<keyword evidence="1" id="KW-0812">Transmembrane</keyword>
<evidence type="ECO:0000256" key="1">
    <source>
        <dbReference type="SAM" id="Phobius"/>
    </source>
</evidence>
<sequence>MSTPTHHTPARPIIFDAIALAVFALLARIAHQSADMPLSFVGWLSTLWPFLIGLGFGWLLLSRATALTMVSGARNGRGAAIVWLCTVIVGLVIWALRNGAVPHWSFVLVASATSALFMFGWRAAVALAGSRK</sequence>
<dbReference type="AlphaFoldDB" id="A0AAP4BPY9"/>
<feature type="transmembrane region" description="Helical" evidence="1">
    <location>
        <begin position="12"/>
        <end position="31"/>
    </location>
</feature>
<gene>
    <name evidence="2" type="ORF">QPX23_07480</name>
    <name evidence="3" type="ORF">QPX42_00770</name>
</gene>
<organism evidence="3 4">
    <name type="scientific">Corynebacterium pseudodiphtheriticum</name>
    <dbReference type="NCBI Taxonomy" id="37637"/>
    <lineage>
        <taxon>Bacteria</taxon>
        <taxon>Bacillati</taxon>
        <taxon>Actinomycetota</taxon>
        <taxon>Actinomycetes</taxon>
        <taxon>Mycobacteriales</taxon>
        <taxon>Corynebacteriaceae</taxon>
        <taxon>Corynebacterium</taxon>
    </lineage>
</organism>
<feature type="transmembrane region" description="Helical" evidence="1">
    <location>
        <begin position="103"/>
        <end position="128"/>
    </location>
</feature>
<evidence type="ECO:0000313" key="3">
    <source>
        <dbReference type="EMBL" id="MDK4306095.1"/>
    </source>
</evidence>
<dbReference type="EMBL" id="JASNUQ010000011">
    <property type="protein sequence ID" value="MDK4290561.1"/>
    <property type="molecule type" value="Genomic_DNA"/>
</dbReference>
<dbReference type="InterPro" id="IPR021414">
    <property type="entry name" value="DUF3054"/>
</dbReference>
<protein>
    <submittedName>
        <fullName evidence="3">DUF3054 domain-containing protein</fullName>
    </submittedName>
</protein>
<dbReference type="Proteomes" id="UP001224412">
    <property type="component" value="Unassembled WGS sequence"/>
</dbReference>
<dbReference type="Proteomes" id="UP001239759">
    <property type="component" value="Unassembled WGS sequence"/>
</dbReference>
<name>A0AAP4BPY9_9CORY</name>
<dbReference type="Pfam" id="PF11255">
    <property type="entry name" value="DUF3054"/>
    <property type="match status" value="1"/>
</dbReference>
<evidence type="ECO:0000313" key="5">
    <source>
        <dbReference type="Proteomes" id="UP001239759"/>
    </source>
</evidence>
<keyword evidence="1" id="KW-0472">Membrane</keyword>